<keyword evidence="1" id="KW-0245">EGF-like domain</keyword>
<accession>A0ABQ9F2C6</accession>
<name>A0ABQ9F2C6_TEGGR</name>
<evidence type="ECO:0000256" key="1">
    <source>
        <dbReference type="PROSITE-ProRule" id="PRU00076"/>
    </source>
</evidence>
<dbReference type="PROSITE" id="PS50026">
    <property type="entry name" value="EGF_3"/>
    <property type="match status" value="1"/>
</dbReference>
<keyword evidence="4" id="KW-1185">Reference proteome</keyword>
<protein>
    <recommendedName>
        <fullName evidence="2">EGF-like domain-containing protein</fullName>
    </recommendedName>
</protein>
<dbReference type="EMBL" id="JARBDR010000496">
    <property type="protein sequence ID" value="KAJ8311559.1"/>
    <property type="molecule type" value="Genomic_DNA"/>
</dbReference>
<keyword evidence="1" id="KW-1015">Disulfide bond</keyword>
<organism evidence="3 4">
    <name type="scientific">Tegillarca granosa</name>
    <name type="common">Malaysian cockle</name>
    <name type="synonym">Anadara granosa</name>
    <dbReference type="NCBI Taxonomy" id="220873"/>
    <lineage>
        <taxon>Eukaryota</taxon>
        <taxon>Metazoa</taxon>
        <taxon>Spiralia</taxon>
        <taxon>Lophotrochozoa</taxon>
        <taxon>Mollusca</taxon>
        <taxon>Bivalvia</taxon>
        <taxon>Autobranchia</taxon>
        <taxon>Pteriomorphia</taxon>
        <taxon>Arcoida</taxon>
        <taxon>Arcoidea</taxon>
        <taxon>Arcidae</taxon>
        <taxon>Tegillarca</taxon>
    </lineage>
</organism>
<feature type="domain" description="EGF-like" evidence="2">
    <location>
        <begin position="127"/>
        <end position="162"/>
    </location>
</feature>
<gene>
    <name evidence="3" type="ORF">KUTeg_010914</name>
</gene>
<comment type="caution">
    <text evidence="1">Lacks conserved residue(s) required for the propagation of feature annotation.</text>
</comment>
<dbReference type="Pfam" id="PF00053">
    <property type="entry name" value="EGF_laminin"/>
    <property type="match status" value="1"/>
</dbReference>
<dbReference type="PANTHER" id="PTHR24035">
    <property type="entry name" value="MULTIPLE EPIDERMAL GROWTH FACTOR-LIKE DOMAINS PROTEIN"/>
    <property type="match status" value="1"/>
</dbReference>
<comment type="caution">
    <text evidence="3">The sequence shown here is derived from an EMBL/GenBank/DDBJ whole genome shotgun (WGS) entry which is preliminary data.</text>
</comment>
<feature type="non-terminal residue" evidence="3">
    <location>
        <position position="173"/>
    </location>
</feature>
<evidence type="ECO:0000313" key="3">
    <source>
        <dbReference type="EMBL" id="KAJ8311559.1"/>
    </source>
</evidence>
<proteinExistence type="predicted"/>
<dbReference type="CDD" id="cd00055">
    <property type="entry name" value="EGF_Lam"/>
    <property type="match status" value="1"/>
</dbReference>
<feature type="disulfide bond" evidence="1">
    <location>
        <begin position="152"/>
        <end position="161"/>
    </location>
</feature>
<dbReference type="Gene3D" id="2.170.300.10">
    <property type="entry name" value="Tie2 ligand-binding domain superfamily"/>
    <property type="match status" value="1"/>
</dbReference>
<dbReference type="PANTHER" id="PTHR24035:SF141">
    <property type="entry name" value="MULTIPLE EPIDERMAL GROWTH FACTOR-LIKE DOMAINS PROTEIN 6"/>
    <property type="match status" value="1"/>
</dbReference>
<evidence type="ECO:0000313" key="4">
    <source>
        <dbReference type="Proteomes" id="UP001217089"/>
    </source>
</evidence>
<dbReference type="Proteomes" id="UP001217089">
    <property type="component" value="Unassembled WGS sequence"/>
</dbReference>
<dbReference type="InterPro" id="IPR000742">
    <property type="entry name" value="EGF"/>
</dbReference>
<reference evidence="3 4" key="1">
    <citation type="submission" date="2022-12" db="EMBL/GenBank/DDBJ databases">
        <title>Chromosome-level genome of Tegillarca granosa.</title>
        <authorList>
            <person name="Kim J."/>
        </authorList>
    </citation>
    <scope>NUCLEOTIDE SEQUENCE [LARGE SCALE GENOMIC DNA]</scope>
    <source>
        <strain evidence="3">Teg-2019</strain>
        <tissue evidence="3">Adductor muscle</tissue>
    </source>
</reference>
<dbReference type="PROSITE" id="PS00022">
    <property type="entry name" value="EGF_1"/>
    <property type="match status" value="1"/>
</dbReference>
<evidence type="ECO:0000259" key="2">
    <source>
        <dbReference type="PROSITE" id="PS50026"/>
    </source>
</evidence>
<dbReference type="InterPro" id="IPR002049">
    <property type="entry name" value="LE_dom"/>
</dbReference>
<dbReference type="InterPro" id="IPR052108">
    <property type="entry name" value="MEGF/SIB"/>
</dbReference>
<dbReference type="PROSITE" id="PS01186">
    <property type="entry name" value="EGF_2"/>
    <property type="match status" value="1"/>
</dbReference>
<sequence length="173" mass="20001">MVFVSSNNTVIIWKFGYSCYQDCICNKTNSLSCHHQDGTCRCKDGWHEFFEMYKIQLFQSSSKRRVNKNHHVKPFYTKEVNVFLKIKEVFFKAVTIGNFTFYSDHNVIMDFTGKIVRILATCPTNFYGINCQQKCNCHNGAFCNSVTGVCVCLPGYTGDKCQDRKYKFKLGLP</sequence>